<gene>
    <name evidence="1" type="ORF">PAAG_12257</name>
</gene>
<dbReference type="KEGG" id="pbl:PAAG_12257"/>
<keyword evidence="2" id="KW-1185">Reference proteome</keyword>
<evidence type="ECO:0000313" key="1">
    <source>
        <dbReference type="EMBL" id="KGQ01063.1"/>
    </source>
</evidence>
<dbReference type="VEuPathDB" id="FungiDB:PAAG_12257"/>
<dbReference type="Proteomes" id="UP000002059">
    <property type="component" value="Partially assembled WGS sequence"/>
</dbReference>
<dbReference type="EMBL" id="KN294010">
    <property type="protein sequence ID" value="KGQ01063.1"/>
    <property type="molecule type" value="Genomic_DNA"/>
</dbReference>
<sequence>MIRQPIAETEFREKADTRTGEPWLATRKYRHHARQLKQSERSQVAKAAFPSCLVASIALPSRVGEGNGETGRGRGLVKGEKVVLHRVLSPESNTSPEFMNYLNSSSIGKDIARDTAVSPKLGMRTRDMELRR</sequence>
<dbReference type="HOGENOM" id="CLU_1917678_0_0_1"/>
<dbReference type="RefSeq" id="XP_015702620.1">
    <property type="nucleotide sequence ID" value="XM_015847770.1"/>
</dbReference>
<name>A0A0A2V0N4_PARBA</name>
<protein>
    <submittedName>
        <fullName evidence="1">Uncharacterized protein</fullName>
    </submittedName>
</protein>
<dbReference type="AlphaFoldDB" id="A0A0A2V0N4"/>
<organism evidence="1 2">
    <name type="scientific">Paracoccidioides lutzii (strain ATCC MYA-826 / Pb01)</name>
    <name type="common">Paracoccidioides brasiliensis</name>
    <dbReference type="NCBI Taxonomy" id="502779"/>
    <lineage>
        <taxon>Eukaryota</taxon>
        <taxon>Fungi</taxon>
        <taxon>Dikarya</taxon>
        <taxon>Ascomycota</taxon>
        <taxon>Pezizomycotina</taxon>
        <taxon>Eurotiomycetes</taxon>
        <taxon>Eurotiomycetidae</taxon>
        <taxon>Onygenales</taxon>
        <taxon>Ajellomycetaceae</taxon>
        <taxon>Paracoccidioides</taxon>
    </lineage>
</organism>
<proteinExistence type="predicted"/>
<reference evidence="1 2" key="1">
    <citation type="journal article" date="2011" name="PLoS Genet.">
        <title>Comparative genomic analysis of human fungal pathogens causing paracoccidioidomycosis.</title>
        <authorList>
            <person name="Desjardins C.A."/>
            <person name="Champion M.D."/>
            <person name="Holder J.W."/>
            <person name="Muszewska A."/>
            <person name="Goldberg J."/>
            <person name="Bailao A.M."/>
            <person name="Brigido M.M."/>
            <person name="Ferreira M.E."/>
            <person name="Garcia A.M."/>
            <person name="Grynberg M."/>
            <person name="Gujja S."/>
            <person name="Heiman D.I."/>
            <person name="Henn M.R."/>
            <person name="Kodira C.D."/>
            <person name="Leon-Narvaez H."/>
            <person name="Longo L.V."/>
            <person name="Ma L.J."/>
            <person name="Malavazi I."/>
            <person name="Matsuo A.L."/>
            <person name="Morais F.V."/>
            <person name="Pereira M."/>
            <person name="Rodriguez-Brito S."/>
            <person name="Sakthikumar S."/>
            <person name="Salem-Izacc S.M."/>
            <person name="Sykes S.M."/>
            <person name="Teixeira M.M."/>
            <person name="Vallejo M.C."/>
            <person name="Walter M.E."/>
            <person name="Yandava C."/>
            <person name="Young S."/>
            <person name="Zeng Q."/>
            <person name="Zucker J."/>
            <person name="Felipe M.S."/>
            <person name="Goldman G.H."/>
            <person name="Haas B.J."/>
            <person name="McEwen J.G."/>
            <person name="Nino-Vega G."/>
            <person name="Puccia R."/>
            <person name="San-Blas G."/>
            <person name="Soares C.M."/>
            <person name="Birren B.W."/>
            <person name="Cuomo C.A."/>
        </authorList>
    </citation>
    <scope>NUCLEOTIDE SEQUENCE [LARGE SCALE GENOMIC DNA]</scope>
    <source>
        <strain evidence="2">ATCC MYA-826 / Pb01</strain>
    </source>
</reference>
<evidence type="ECO:0000313" key="2">
    <source>
        <dbReference type="Proteomes" id="UP000002059"/>
    </source>
</evidence>
<accession>A0A0A2V0N4</accession>
<dbReference type="GeneID" id="26970976"/>